<protein>
    <recommendedName>
        <fullName evidence="2">Casein kinase substrate phosphoprotein PP28 domain-containing protein</fullName>
    </recommendedName>
</protein>
<feature type="compositionally biased region" description="Acidic residues" evidence="1">
    <location>
        <begin position="39"/>
        <end position="55"/>
    </location>
</feature>
<sequence>MGRGGSSSRGRGKFKVARGGGRHFSRDLDPRFQQPVESSSEEESSEEESSEEDEVDAKLAPSMAAVNLKLGNTVAADEPDEENMTRAERKALKKKQAEEAAQKKAQKLAAGEDDSEEDDSDDELLNPWKNRGPSRRERWKAAQERAAKAAAAGKTEQAKSDLARLQEIRRKREAAAAQRQAEQEGECNVVGNADRTEAAREAAAKKEKQTAKK</sequence>
<dbReference type="Proteomes" id="UP000002748">
    <property type="component" value="Unassembled WGS sequence"/>
</dbReference>
<reference evidence="3 4" key="1">
    <citation type="journal article" date="2012" name="Eukaryot. Cell">
        <title>Draft genome sequence of CBS 2479, the standard type strain of Trichosporon asahii.</title>
        <authorList>
            <person name="Yang R.Y."/>
            <person name="Li H.T."/>
            <person name="Zhu H."/>
            <person name="Zhou G.P."/>
            <person name="Wang M."/>
            <person name="Wang L."/>
        </authorList>
    </citation>
    <scope>NUCLEOTIDE SEQUENCE [LARGE SCALE GENOMIC DNA]</scope>
    <source>
        <strain evidence="4">ATCC 90039 / CBS 2479 / JCM 2466 / KCTC 7840 / NCYC 2677 / UAMH 7654</strain>
    </source>
</reference>
<feature type="compositionally biased region" description="Basic residues" evidence="1">
    <location>
        <begin position="10"/>
        <end position="23"/>
    </location>
</feature>
<gene>
    <name evidence="3" type="ORF">A1Q1_06704</name>
</gene>
<organism evidence="3 4">
    <name type="scientific">Trichosporon asahii var. asahii (strain ATCC 90039 / CBS 2479 / JCM 2466 / KCTC 7840 / NBRC 103889/ NCYC 2677 / UAMH 7654)</name>
    <name type="common">Yeast</name>
    <dbReference type="NCBI Taxonomy" id="1186058"/>
    <lineage>
        <taxon>Eukaryota</taxon>
        <taxon>Fungi</taxon>
        <taxon>Dikarya</taxon>
        <taxon>Basidiomycota</taxon>
        <taxon>Agaricomycotina</taxon>
        <taxon>Tremellomycetes</taxon>
        <taxon>Trichosporonales</taxon>
        <taxon>Trichosporonaceae</taxon>
        <taxon>Trichosporon</taxon>
    </lineage>
</organism>
<feature type="compositionally biased region" description="Basic and acidic residues" evidence="1">
    <location>
        <begin position="83"/>
        <end position="102"/>
    </location>
</feature>
<dbReference type="HOGENOM" id="CLU_068528_0_0_1"/>
<feature type="region of interest" description="Disordered" evidence="1">
    <location>
        <begin position="1"/>
        <end position="213"/>
    </location>
</feature>
<dbReference type="AlphaFoldDB" id="J6F4Y9"/>
<proteinExistence type="predicted"/>
<evidence type="ECO:0000259" key="2">
    <source>
        <dbReference type="Pfam" id="PF10252"/>
    </source>
</evidence>
<feature type="domain" description="Casein kinase substrate phosphoprotein PP28" evidence="2">
    <location>
        <begin position="114"/>
        <end position="184"/>
    </location>
</feature>
<feature type="compositionally biased region" description="Basic and acidic residues" evidence="1">
    <location>
        <begin position="156"/>
        <end position="174"/>
    </location>
</feature>
<dbReference type="KEGG" id="tasa:A1Q1_06704"/>
<dbReference type="OrthoDB" id="2565360at2759"/>
<dbReference type="VEuPathDB" id="FungiDB:A1Q1_06704"/>
<evidence type="ECO:0000313" key="4">
    <source>
        <dbReference type="Proteomes" id="UP000002748"/>
    </source>
</evidence>
<accession>J6F4Y9</accession>
<dbReference type="Pfam" id="PF10252">
    <property type="entry name" value="PP28"/>
    <property type="match status" value="1"/>
</dbReference>
<comment type="caution">
    <text evidence="3">The sequence shown here is derived from an EMBL/GenBank/DDBJ whole genome shotgun (WGS) entry which is preliminary data.</text>
</comment>
<feature type="compositionally biased region" description="Basic and acidic residues" evidence="1">
    <location>
        <begin position="194"/>
        <end position="213"/>
    </location>
</feature>
<evidence type="ECO:0000256" key="1">
    <source>
        <dbReference type="SAM" id="MobiDB-lite"/>
    </source>
</evidence>
<dbReference type="GeneID" id="25990216"/>
<dbReference type="EMBL" id="ALBS01000036">
    <property type="protein sequence ID" value="EJT52074.1"/>
    <property type="molecule type" value="Genomic_DNA"/>
</dbReference>
<name>J6F4Y9_TRIAS</name>
<evidence type="ECO:0000313" key="3">
    <source>
        <dbReference type="EMBL" id="EJT52074.1"/>
    </source>
</evidence>
<feature type="compositionally biased region" description="Basic and acidic residues" evidence="1">
    <location>
        <begin position="134"/>
        <end position="147"/>
    </location>
</feature>
<dbReference type="InterPro" id="IPR019380">
    <property type="entry name" value="Casein_kinase_sb_PP28"/>
</dbReference>
<feature type="compositionally biased region" description="Acidic residues" evidence="1">
    <location>
        <begin position="111"/>
        <end position="124"/>
    </location>
</feature>
<dbReference type="RefSeq" id="XP_014183228.1">
    <property type="nucleotide sequence ID" value="XM_014327753.1"/>
</dbReference>